<protein>
    <submittedName>
        <fullName evidence="1">Uncharacterized protein</fullName>
    </submittedName>
</protein>
<dbReference type="RefSeq" id="WP_166796081.1">
    <property type="nucleotide sequence ID" value="NZ_CP139087.1"/>
</dbReference>
<dbReference type="EMBL" id="LR536452">
    <property type="protein sequence ID" value="VFU17580.1"/>
    <property type="molecule type" value="Genomic_DNA"/>
</dbReference>
<dbReference type="KEGG" id="mtun:MTUNDRAET4_0119.2"/>
<evidence type="ECO:0000313" key="1">
    <source>
        <dbReference type="EMBL" id="VFU17580.1"/>
    </source>
</evidence>
<name>A0A4U8Z8U2_METTU</name>
<dbReference type="Proteomes" id="UP000294360">
    <property type="component" value="Plasmid 3"/>
</dbReference>
<geneLocation type="plasmid" evidence="1 2">
    <name>3</name>
</geneLocation>
<reference evidence="1 2" key="1">
    <citation type="submission" date="2019-03" db="EMBL/GenBank/DDBJ databases">
        <authorList>
            <person name="Kox A.R. M."/>
        </authorList>
    </citation>
    <scope>NUCLEOTIDE SEQUENCE [LARGE SCALE GENOMIC DNA]</scope>
    <source>
        <strain evidence="1">MTUNDRAET4 annotated genome</strain>
        <plasmid evidence="2">3</plasmid>
    </source>
</reference>
<accession>A0A4U8Z8U2</accession>
<gene>
    <name evidence="1" type="ORF">MTUNDRAET4_0119</name>
</gene>
<organism evidence="1 2">
    <name type="scientific">Methylocella tundrae</name>
    <dbReference type="NCBI Taxonomy" id="227605"/>
    <lineage>
        <taxon>Bacteria</taxon>
        <taxon>Pseudomonadati</taxon>
        <taxon>Pseudomonadota</taxon>
        <taxon>Alphaproteobacteria</taxon>
        <taxon>Hyphomicrobiales</taxon>
        <taxon>Beijerinckiaceae</taxon>
        <taxon>Methylocella</taxon>
    </lineage>
</organism>
<sequence length="45" mass="5205">MSIHQQIEELRAELRNCLDAEERTHIRQELDIKELIAADGDQDAS</sequence>
<evidence type="ECO:0000313" key="2">
    <source>
        <dbReference type="Proteomes" id="UP000294360"/>
    </source>
</evidence>
<keyword evidence="1" id="KW-0614">Plasmid</keyword>
<dbReference type="AlphaFoldDB" id="A0A4U8Z8U2"/>
<proteinExistence type="predicted"/>